<sequence length="97" mass="10542">MLFAIICTDKPASLDLRQATRPRHLDYWKSHAAHVIQAGPLLDAAGQPIGSLLILDAASRAAVEALAAADPYVQAELFESTLIRPFRSVFRDGQMLA</sequence>
<evidence type="ECO:0000256" key="1">
    <source>
        <dbReference type="ARBA" id="ARBA00007689"/>
    </source>
</evidence>
<dbReference type="InterPro" id="IPR051807">
    <property type="entry name" value="Sec-metab_biosynth-assoc"/>
</dbReference>
<accession>A0A8J4HB12</accession>
<dbReference type="EMBL" id="DTQM01000189">
    <property type="protein sequence ID" value="HGC43506.1"/>
    <property type="molecule type" value="Genomic_DNA"/>
</dbReference>
<evidence type="ECO:0000259" key="2">
    <source>
        <dbReference type="Pfam" id="PF03795"/>
    </source>
</evidence>
<dbReference type="PANTHER" id="PTHR33606:SF3">
    <property type="entry name" value="PROTEIN YCII"/>
    <property type="match status" value="1"/>
</dbReference>
<comment type="caution">
    <text evidence="3">The sequence shown here is derived from an EMBL/GenBank/DDBJ whole genome shotgun (WGS) entry which is preliminary data.</text>
</comment>
<organism evidence="3">
    <name type="scientific">Acidicaldus sp</name>
    <dbReference type="NCBI Taxonomy" id="1872105"/>
    <lineage>
        <taxon>Bacteria</taxon>
        <taxon>Pseudomonadati</taxon>
        <taxon>Pseudomonadota</taxon>
        <taxon>Alphaproteobacteria</taxon>
        <taxon>Acetobacterales</taxon>
        <taxon>Acetobacteraceae</taxon>
        <taxon>Acidicaldus</taxon>
    </lineage>
</organism>
<reference evidence="3" key="1">
    <citation type="journal article" date="2020" name="mSystems">
        <title>Genome- and Community-Level Interaction Insights into Carbon Utilization and Element Cycling Functions of Hydrothermarchaeota in Hydrothermal Sediment.</title>
        <authorList>
            <person name="Zhou Z."/>
            <person name="Liu Y."/>
            <person name="Xu W."/>
            <person name="Pan J."/>
            <person name="Luo Z.H."/>
            <person name="Li M."/>
        </authorList>
    </citation>
    <scope>NUCLEOTIDE SEQUENCE</scope>
    <source>
        <strain evidence="3">SpSt-997</strain>
    </source>
</reference>
<comment type="similarity">
    <text evidence="1">Belongs to the YciI family.</text>
</comment>
<dbReference type="PANTHER" id="PTHR33606">
    <property type="entry name" value="PROTEIN YCII"/>
    <property type="match status" value="1"/>
</dbReference>
<proteinExistence type="inferred from homology"/>
<dbReference type="Gene3D" id="3.30.70.1060">
    <property type="entry name" value="Dimeric alpha+beta barrel"/>
    <property type="match status" value="1"/>
</dbReference>
<dbReference type="InterPro" id="IPR011008">
    <property type="entry name" value="Dimeric_a/b-barrel"/>
</dbReference>
<dbReference type="Pfam" id="PF03795">
    <property type="entry name" value="YCII"/>
    <property type="match status" value="1"/>
</dbReference>
<dbReference type="AlphaFoldDB" id="A0A8J4HB12"/>
<gene>
    <name evidence="3" type="ORF">ENY07_09860</name>
</gene>
<dbReference type="SUPFAM" id="SSF54909">
    <property type="entry name" value="Dimeric alpha+beta barrel"/>
    <property type="match status" value="1"/>
</dbReference>
<feature type="domain" description="YCII-related" evidence="2">
    <location>
        <begin position="1"/>
        <end position="87"/>
    </location>
</feature>
<protein>
    <submittedName>
        <fullName evidence="3">YciI family protein</fullName>
    </submittedName>
</protein>
<evidence type="ECO:0000313" key="3">
    <source>
        <dbReference type="EMBL" id="HGC43506.1"/>
    </source>
</evidence>
<dbReference type="InterPro" id="IPR005545">
    <property type="entry name" value="YCII"/>
</dbReference>
<name>A0A8J4HB12_9PROT</name>